<sequence length="119" mass="12795">MKLLVLVLNETENLNDILEGFLDVGIRGATVIDSTGMGRILSPHVPLFGGLSYLFEGERTSNVVAFSLIEDDNKVKEALEVIKKVQGDMCKPGSGIVFTLEVDQVIGLAGKLCDENNSA</sequence>
<dbReference type="EMBL" id="QZAA01000288">
    <property type="protein sequence ID" value="RQD72910.1"/>
    <property type="molecule type" value="Genomic_DNA"/>
</dbReference>
<dbReference type="InterPro" id="IPR011322">
    <property type="entry name" value="N-reg_PII-like_a/b"/>
</dbReference>
<dbReference type="InterPro" id="IPR002187">
    <property type="entry name" value="N-reg_PII"/>
</dbReference>
<accession>A0A424Y9B7</accession>
<gene>
    <name evidence="1" type="ORF">D5R97_10150</name>
</gene>
<protein>
    <recommendedName>
        <fullName evidence="3">P-II family nitrogen regulator</fullName>
    </recommendedName>
</protein>
<dbReference type="Gene3D" id="3.30.70.120">
    <property type="match status" value="1"/>
</dbReference>
<comment type="caution">
    <text evidence="1">The sequence shown here is derived from an EMBL/GenBank/DDBJ whole genome shotgun (WGS) entry which is preliminary data.</text>
</comment>
<dbReference type="PROSITE" id="PS51343">
    <property type="entry name" value="PII_GLNB_DOM"/>
    <property type="match status" value="1"/>
</dbReference>
<dbReference type="Pfam" id="PF00543">
    <property type="entry name" value="P-II"/>
    <property type="match status" value="1"/>
</dbReference>
<dbReference type="GO" id="GO:0030234">
    <property type="term" value="F:enzyme regulator activity"/>
    <property type="evidence" value="ECO:0007669"/>
    <property type="project" value="InterPro"/>
</dbReference>
<proteinExistence type="predicted"/>
<evidence type="ECO:0000313" key="2">
    <source>
        <dbReference type="Proteomes" id="UP000285138"/>
    </source>
</evidence>
<evidence type="ECO:0008006" key="3">
    <source>
        <dbReference type="Google" id="ProtNLM"/>
    </source>
</evidence>
<dbReference type="InterPro" id="IPR015867">
    <property type="entry name" value="N-reg_PII/ATP_PRibTrfase_C"/>
</dbReference>
<dbReference type="GO" id="GO:0006808">
    <property type="term" value="P:regulation of nitrogen utilization"/>
    <property type="evidence" value="ECO:0007669"/>
    <property type="project" value="InterPro"/>
</dbReference>
<dbReference type="Proteomes" id="UP000285138">
    <property type="component" value="Unassembled WGS sequence"/>
</dbReference>
<dbReference type="SUPFAM" id="SSF54913">
    <property type="entry name" value="GlnB-like"/>
    <property type="match status" value="1"/>
</dbReference>
<organism evidence="1 2">
    <name type="scientific">Candidatus Syntrophonatronum acetioxidans</name>
    <dbReference type="NCBI Taxonomy" id="1795816"/>
    <lineage>
        <taxon>Bacteria</taxon>
        <taxon>Bacillati</taxon>
        <taxon>Bacillota</taxon>
        <taxon>Clostridia</taxon>
        <taxon>Eubacteriales</taxon>
        <taxon>Syntrophomonadaceae</taxon>
        <taxon>Candidatus Syntrophonatronum</taxon>
    </lineage>
</organism>
<evidence type="ECO:0000313" key="1">
    <source>
        <dbReference type="EMBL" id="RQD72910.1"/>
    </source>
</evidence>
<dbReference type="AlphaFoldDB" id="A0A424Y9B7"/>
<name>A0A424Y9B7_9FIRM</name>
<reference evidence="1 2" key="1">
    <citation type="submission" date="2018-08" db="EMBL/GenBank/DDBJ databases">
        <title>The metabolism and importance of syntrophic acetate oxidation coupled to methane or sulfide production in haloalkaline environments.</title>
        <authorList>
            <person name="Timmers P.H.A."/>
            <person name="Vavourakis C.D."/>
            <person name="Sorokin D.Y."/>
            <person name="Sinninghe Damste J.S."/>
            <person name="Muyzer G."/>
            <person name="Stams A.J.M."/>
            <person name="Plugge C.M."/>
        </authorList>
    </citation>
    <scope>NUCLEOTIDE SEQUENCE [LARGE SCALE GENOMIC DNA]</scope>
    <source>
        <strain evidence="1">MSAO_Bac1</strain>
    </source>
</reference>